<dbReference type="Proteomes" id="UP001324287">
    <property type="component" value="Chromosome"/>
</dbReference>
<dbReference type="RefSeq" id="WP_324273443.1">
    <property type="nucleotide sequence ID" value="NZ_CP141261.1"/>
</dbReference>
<evidence type="ECO:0000313" key="4">
    <source>
        <dbReference type="Proteomes" id="UP001324287"/>
    </source>
</evidence>
<gene>
    <name evidence="3" type="ORF">U6N30_18765</name>
</gene>
<dbReference type="EMBL" id="CP141261">
    <property type="protein sequence ID" value="WRL62088.1"/>
    <property type="molecule type" value="Genomic_DNA"/>
</dbReference>
<evidence type="ECO:0000256" key="2">
    <source>
        <dbReference type="SAM" id="Phobius"/>
    </source>
</evidence>
<protein>
    <submittedName>
        <fullName evidence="3">PGPGW domain-containing protein</fullName>
    </submittedName>
</protein>
<accession>A0ABZ1AWP5</accession>
<keyword evidence="4" id="KW-1185">Reference proteome</keyword>
<organism evidence="3 4">
    <name type="scientific">Blastococcus brunescens</name>
    <dbReference type="NCBI Taxonomy" id="1564165"/>
    <lineage>
        <taxon>Bacteria</taxon>
        <taxon>Bacillati</taxon>
        <taxon>Actinomycetota</taxon>
        <taxon>Actinomycetes</taxon>
        <taxon>Geodermatophilales</taxon>
        <taxon>Geodermatophilaceae</taxon>
        <taxon>Blastococcus</taxon>
    </lineage>
</organism>
<name>A0ABZ1AWP5_9ACTN</name>
<keyword evidence="2" id="KW-0812">Transmembrane</keyword>
<feature type="transmembrane region" description="Helical" evidence="2">
    <location>
        <begin position="257"/>
        <end position="282"/>
    </location>
</feature>
<evidence type="ECO:0000256" key="1">
    <source>
        <dbReference type="SAM" id="MobiDB-lite"/>
    </source>
</evidence>
<feature type="transmembrane region" description="Helical" evidence="2">
    <location>
        <begin position="288"/>
        <end position="310"/>
    </location>
</feature>
<keyword evidence="2" id="KW-1133">Transmembrane helix</keyword>
<dbReference type="InterPro" id="IPR019099">
    <property type="entry name" value="Uncharacterised_PGPGW_TM"/>
</dbReference>
<feature type="compositionally biased region" description="Low complexity" evidence="1">
    <location>
        <begin position="206"/>
        <end position="218"/>
    </location>
</feature>
<feature type="region of interest" description="Disordered" evidence="1">
    <location>
        <begin position="166"/>
        <end position="249"/>
    </location>
</feature>
<reference evidence="3 4" key="1">
    <citation type="submission" date="2023-12" db="EMBL/GenBank/DDBJ databases">
        <title>Blastococcus brunescens sp. nov., an actonobacterium isolated from sandstone collected in sahara desert.</title>
        <authorList>
            <person name="Gtari M."/>
            <person name="Ghodhbane F."/>
        </authorList>
    </citation>
    <scope>NUCLEOTIDE SEQUENCE [LARGE SCALE GENOMIC DNA]</scope>
    <source>
        <strain evidence="3 4">BMG 8361</strain>
    </source>
</reference>
<proteinExistence type="predicted"/>
<feature type="transmembrane region" description="Helical" evidence="2">
    <location>
        <begin position="331"/>
        <end position="353"/>
    </location>
</feature>
<keyword evidence="2" id="KW-0472">Membrane</keyword>
<dbReference type="Pfam" id="PF09656">
    <property type="entry name" value="PGPGW"/>
    <property type="match status" value="1"/>
</dbReference>
<sequence length="363" mass="37946">MARNTLSRSLHDLGLSAWFGGTLANAVALNAAAGEAGSDSATGRVANAGWDRWTPVNAAAIGAHLIGSVGQLRANKERVAAQQGVAGMSTLKTLLTAAALGATAYSRVLGQRVSAAENPPSKRGTKPSRRAKALAPDVAAAQQQLDTLQWVIPALTGALVAISSYAGEQQRPPRWPRASRPAEPVAGHHRRPTTPDVLRGKLMTQTGTATTDHPAADPAAPPSMGATRCPHCTDGLGKPRPAKPGSLRERIHGKPGLVVPFRVAVFITGLLFILLGIALTALPGPLTIPPVLLGLWVWSSEFEWAARFFAVFKRKAKDAWQHAKQHPISSTAVTVGGLAAAGVAFWAVGHYQLVDQAKVALGL</sequence>
<evidence type="ECO:0000313" key="3">
    <source>
        <dbReference type="EMBL" id="WRL62088.1"/>
    </source>
</evidence>